<sequence length="183" mass="20685">MTINPEKTVIGKRGSGKLAYLSKIFKIEDVKLDKEKILALSMLFSLLNSGNHSLLYEMKKVVHELYYFQAIPIFRGNGIYLQLLTSCSVEDTTLIENNIKNVFESFSNLSSDELKRAAANVEFQQNLLFDGVEKSIMSFANMPLEQENIVELSSINTEVLDKKLKKIIGNILKQEGNTVIAYI</sequence>
<evidence type="ECO:0008006" key="3">
    <source>
        <dbReference type="Google" id="ProtNLM"/>
    </source>
</evidence>
<protein>
    <recommendedName>
        <fullName evidence="3">Peptidase M16 C-terminal domain-containing protein</fullName>
    </recommendedName>
</protein>
<proteinExistence type="predicted"/>
<dbReference type="Proteomes" id="UP001519292">
    <property type="component" value="Unassembled WGS sequence"/>
</dbReference>
<gene>
    <name evidence="1" type="ORF">J2Z60_001923</name>
</gene>
<name>A0ABS4MGB9_9LACO</name>
<organism evidence="1 2">
    <name type="scientific">Lactobacillus colini</name>
    <dbReference type="NCBI Taxonomy" id="1819254"/>
    <lineage>
        <taxon>Bacteria</taxon>
        <taxon>Bacillati</taxon>
        <taxon>Bacillota</taxon>
        <taxon>Bacilli</taxon>
        <taxon>Lactobacillales</taxon>
        <taxon>Lactobacillaceae</taxon>
        <taxon>Lactobacillus</taxon>
    </lineage>
</organism>
<evidence type="ECO:0000313" key="2">
    <source>
        <dbReference type="Proteomes" id="UP001519292"/>
    </source>
</evidence>
<reference evidence="1 2" key="1">
    <citation type="submission" date="2021-03" db="EMBL/GenBank/DDBJ databases">
        <title>Genomic Encyclopedia of Type Strains, Phase IV (KMG-IV): sequencing the most valuable type-strain genomes for metagenomic binning, comparative biology and taxonomic classification.</title>
        <authorList>
            <person name="Goeker M."/>
        </authorList>
    </citation>
    <scope>NUCLEOTIDE SEQUENCE [LARGE SCALE GENOMIC DNA]</scope>
    <source>
        <strain evidence="1 2">DSM 101872</strain>
    </source>
</reference>
<comment type="caution">
    <text evidence="1">The sequence shown here is derived from an EMBL/GenBank/DDBJ whole genome shotgun (WGS) entry which is preliminary data.</text>
</comment>
<keyword evidence="2" id="KW-1185">Reference proteome</keyword>
<dbReference type="Gene3D" id="3.30.830.10">
    <property type="entry name" value="Metalloenzyme, LuxS/M16 peptidase-like"/>
    <property type="match status" value="1"/>
</dbReference>
<evidence type="ECO:0000313" key="1">
    <source>
        <dbReference type="EMBL" id="MBP2058734.1"/>
    </source>
</evidence>
<dbReference type="EMBL" id="JAGGLU010000013">
    <property type="protein sequence ID" value="MBP2058734.1"/>
    <property type="molecule type" value="Genomic_DNA"/>
</dbReference>
<dbReference type="RefSeq" id="WP_209687453.1">
    <property type="nucleotide sequence ID" value="NZ_JAGGLU010000013.1"/>
</dbReference>
<accession>A0ABS4MGB9</accession>